<dbReference type="InterPro" id="IPR006665">
    <property type="entry name" value="OmpA-like"/>
</dbReference>
<reference evidence="13 14" key="1">
    <citation type="submission" date="2015-09" db="EMBL/GenBank/DDBJ databases">
        <authorList>
            <consortium name="Pathogen Informatics"/>
        </authorList>
    </citation>
    <scope>NUCLEOTIDE SEQUENCE [LARGE SCALE GENOMIC DNA]</scope>
    <source>
        <strain evidence="13 14">2789STDY5834945</strain>
    </source>
</reference>
<dbReference type="PANTHER" id="PTHR30329">
    <property type="entry name" value="STATOR ELEMENT OF FLAGELLAR MOTOR COMPLEX"/>
    <property type="match status" value="1"/>
</dbReference>
<evidence type="ECO:0000259" key="12">
    <source>
        <dbReference type="PROSITE" id="PS51123"/>
    </source>
</evidence>
<dbReference type="Gene3D" id="2.40.160.20">
    <property type="match status" value="1"/>
</dbReference>
<evidence type="ECO:0000313" key="14">
    <source>
        <dbReference type="Proteomes" id="UP000095541"/>
    </source>
</evidence>
<dbReference type="RefSeq" id="WP_055221107.1">
    <property type="nucleotide sequence ID" value="NZ_CZBI01000006.1"/>
</dbReference>
<evidence type="ECO:0000313" key="13">
    <source>
        <dbReference type="EMBL" id="CUQ37353.1"/>
    </source>
</evidence>
<feature type="chain" id="PRO_5008036016" evidence="11">
    <location>
        <begin position="21"/>
        <end position="367"/>
    </location>
</feature>
<dbReference type="InterPro" id="IPR011250">
    <property type="entry name" value="OMP/PagP_B-barrel"/>
</dbReference>
<feature type="signal peptide" evidence="11">
    <location>
        <begin position="1"/>
        <end position="20"/>
    </location>
</feature>
<evidence type="ECO:0000256" key="3">
    <source>
        <dbReference type="ARBA" id="ARBA00022452"/>
    </source>
</evidence>
<comment type="similarity">
    <text evidence="2">Belongs to the outer membrane OOP (TC 1.B.6) superfamily.</text>
</comment>
<dbReference type="AlphaFoldDB" id="A0A174VRA6"/>
<feature type="domain" description="OmpA-like" evidence="12">
    <location>
        <begin position="257"/>
        <end position="367"/>
    </location>
</feature>
<dbReference type="PROSITE" id="PS51123">
    <property type="entry name" value="OMPA_2"/>
    <property type="match status" value="1"/>
</dbReference>
<dbReference type="FunFam" id="3.30.1330.60:FF:000006">
    <property type="entry name" value="Outer membrane protein OmpA"/>
    <property type="match status" value="1"/>
</dbReference>
<evidence type="ECO:0000256" key="11">
    <source>
        <dbReference type="SAM" id="SignalP"/>
    </source>
</evidence>
<evidence type="ECO:0000256" key="4">
    <source>
        <dbReference type="ARBA" id="ARBA00022692"/>
    </source>
</evidence>
<gene>
    <name evidence="13" type="ORF">ERS852557_03947</name>
</gene>
<evidence type="ECO:0000256" key="5">
    <source>
        <dbReference type="ARBA" id="ARBA00022729"/>
    </source>
</evidence>
<dbReference type="GO" id="GO:0030247">
    <property type="term" value="F:polysaccharide binding"/>
    <property type="evidence" value="ECO:0007669"/>
    <property type="project" value="UniProtKB-ARBA"/>
</dbReference>
<accession>A0A174VRA6</accession>
<dbReference type="SUPFAM" id="SSF103088">
    <property type="entry name" value="OmpA-like"/>
    <property type="match status" value="1"/>
</dbReference>
<dbReference type="FunFam" id="2.40.160.20:FF:000007">
    <property type="entry name" value="Outer membrane protein OmpA"/>
    <property type="match status" value="1"/>
</dbReference>
<keyword evidence="8" id="KW-0873">Pyrrolidone carboxylic acid</keyword>
<evidence type="ECO:0000256" key="9">
    <source>
        <dbReference type="ARBA" id="ARBA00057459"/>
    </source>
</evidence>
<dbReference type="EMBL" id="CZBI01000006">
    <property type="protein sequence ID" value="CUQ37353.1"/>
    <property type="molecule type" value="Genomic_DNA"/>
</dbReference>
<dbReference type="Pfam" id="PF00691">
    <property type="entry name" value="OmpA"/>
    <property type="match status" value="1"/>
</dbReference>
<name>A0A174VRA6_BACT4</name>
<dbReference type="GO" id="GO:0015288">
    <property type="term" value="F:porin activity"/>
    <property type="evidence" value="ECO:0007669"/>
    <property type="project" value="UniProtKB-ARBA"/>
</dbReference>
<keyword evidence="10" id="KW-0472">Membrane</keyword>
<evidence type="ECO:0000256" key="1">
    <source>
        <dbReference type="ARBA" id="ARBA00004571"/>
    </source>
</evidence>
<dbReference type="SUPFAM" id="SSF56925">
    <property type="entry name" value="OMPA-like"/>
    <property type="match status" value="1"/>
</dbReference>
<proteinExistence type="inferred from homology"/>
<evidence type="ECO:0000256" key="7">
    <source>
        <dbReference type="ARBA" id="ARBA00023237"/>
    </source>
</evidence>
<keyword evidence="5 11" id="KW-0732">Signal</keyword>
<comment type="function">
    <text evidence="9">May have porin activity and function in peptidoglycan binding.</text>
</comment>
<dbReference type="CDD" id="cd07185">
    <property type="entry name" value="OmpA_C-like"/>
    <property type="match status" value="1"/>
</dbReference>
<evidence type="ECO:0000256" key="2">
    <source>
        <dbReference type="ARBA" id="ARBA00009961"/>
    </source>
</evidence>
<evidence type="ECO:0000256" key="10">
    <source>
        <dbReference type="PROSITE-ProRule" id="PRU00473"/>
    </source>
</evidence>
<dbReference type="Gene3D" id="3.30.1330.60">
    <property type="entry name" value="OmpA-like domain"/>
    <property type="match status" value="1"/>
</dbReference>
<evidence type="ECO:0000256" key="6">
    <source>
        <dbReference type="ARBA" id="ARBA00023157"/>
    </source>
</evidence>
<keyword evidence="4" id="KW-0812">Transmembrane</keyword>
<protein>
    <submittedName>
        <fullName evidence="13">Major outer membrane protein OmpA</fullName>
    </submittedName>
</protein>
<dbReference type="GO" id="GO:0009279">
    <property type="term" value="C:cell outer membrane"/>
    <property type="evidence" value="ECO:0007669"/>
    <property type="project" value="UniProtKB-SubCell"/>
</dbReference>
<organism evidence="13 14">
    <name type="scientific">Bacteroides thetaiotaomicron</name>
    <dbReference type="NCBI Taxonomy" id="818"/>
    <lineage>
        <taxon>Bacteria</taxon>
        <taxon>Pseudomonadati</taxon>
        <taxon>Bacteroidota</taxon>
        <taxon>Bacteroidia</taxon>
        <taxon>Bacteroidales</taxon>
        <taxon>Bacteroidaceae</taxon>
        <taxon>Bacteroides</taxon>
    </lineage>
</organism>
<dbReference type="PANTHER" id="PTHR30329:SF21">
    <property type="entry name" value="LIPOPROTEIN YIAD-RELATED"/>
    <property type="match status" value="1"/>
</dbReference>
<keyword evidence="3" id="KW-1134">Transmembrane beta strand</keyword>
<keyword evidence="7" id="KW-0998">Cell outer membrane</keyword>
<dbReference type="InterPro" id="IPR036737">
    <property type="entry name" value="OmpA-like_sf"/>
</dbReference>
<dbReference type="Proteomes" id="UP000095541">
    <property type="component" value="Unassembled WGS sequence"/>
</dbReference>
<dbReference type="InterPro" id="IPR050330">
    <property type="entry name" value="Bact_OuterMem_StrucFunc"/>
</dbReference>
<evidence type="ECO:0000256" key="8">
    <source>
        <dbReference type="ARBA" id="ARBA00023283"/>
    </source>
</evidence>
<comment type="subcellular location">
    <subcellularLocation>
        <location evidence="1">Cell outer membrane</location>
        <topology evidence="1">Multi-pass membrane protein</topology>
    </subcellularLocation>
</comment>
<sequence>MKLKRNLVLAVLCLSTVATFGQSESQSSRIKEEGKITFKPHWFIQAQIGAAHTVGEAKFTDLISPAAALNIGYKFAPAFGARVGVSGWQAKGGWVNPQQTYQYKYLQGNVDIMADLSTLFCGFNPKRVFNGYLFAGAGLNRGFDNDEANALDTRTYEMEYLWQEGKFLVAGRFGLGCDLRLNDRLSINIEANANALSDKFNSKKAGNCDWQLNALVGVSIKLGKSYTKTAPVYYEPEPVVTEQPKPAPVVEQPQPKKEVVIEPMKQNIFFAINSAKIQDDQQAKIASLVEYLEKNATAKVSVTGYADKGTGNARINSKLSEKRANNVVEALKAKGIAADRIIVAYKGDTVQPYNTPEENRVSICIAE</sequence>
<keyword evidence="6" id="KW-1015">Disulfide bond</keyword>